<organism evidence="6">
    <name type="scientific">Sepioteuthis australis</name>
    <dbReference type="NCBI Taxonomy" id="61682"/>
    <lineage>
        <taxon>Eukaryota</taxon>
        <taxon>Metazoa</taxon>
        <taxon>Spiralia</taxon>
        <taxon>Lophotrochozoa</taxon>
        <taxon>Mollusca</taxon>
        <taxon>Cephalopoda</taxon>
        <taxon>Coleoidea</taxon>
        <taxon>Decapodiformes</taxon>
        <taxon>Myopsida</taxon>
        <taxon>Loliginidae</taxon>
        <taxon>Sepioteuthis</taxon>
    </lineage>
</organism>
<dbReference type="InterPro" id="IPR009003">
    <property type="entry name" value="Peptidase_S1_PA"/>
</dbReference>
<dbReference type="Gene3D" id="2.40.10.10">
    <property type="entry name" value="Trypsin-like serine proteases"/>
    <property type="match status" value="1"/>
</dbReference>
<dbReference type="Pfam" id="PF00089">
    <property type="entry name" value="Trypsin"/>
    <property type="match status" value="1"/>
</dbReference>
<dbReference type="GO" id="GO:0006508">
    <property type="term" value="P:proteolysis"/>
    <property type="evidence" value="ECO:0007669"/>
    <property type="project" value="UniProtKB-KW"/>
</dbReference>
<reference evidence="6" key="1">
    <citation type="submission" date="2013-02" db="EMBL/GenBank/DDBJ databases">
        <title>Molecular phylogeny and evolution of the proteins encoded by coleoid (cuttlefish, octopus, squid) posterior venom glands.</title>
        <authorList>
            <person name="Fry B.G."/>
        </authorList>
    </citation>
    <scope>NUCLEOTIDE SEQUENCE</scope>
    <source>
        <tissue evidence="6">Posterior venom gland</tissue>
    </source>
</reference>
<comment type="similarity">
    <text evidence="2">Belongs to the peptidase S1 family. CLIP subfamily.</text>
</comment>
<dbReference type="FunFam" id="2.40.10.10:FF:000002">
    <property type="entry name" value="Transmembrane protease serine"/>
    <property type="match status" value="1"/>
</dbReference>
<feature type="signal peptide" evidence="4">
    <location>
        <begin position="1"/>
        <end position="20"/>
    </location>
</feature>
<keyword evidence="4" id="KW-0732">Signal</keyword>
<dbReference type="InterPro" id="IPR033116">
    <property type="entry name" value="TRYPSIN_SER"/>
</dbReference>
<keyword evidence="3" id="KW-0645">Protease</keyword>
<keyword evidence="3" id="KW-0378">Hydrolase</keyword>
<dbReference type="SUPFAM" id="SSF50494">
    <property type="entry name" value="Trypsin-like serine proteases"/>
    <property type="match status" value="1"/>
</dbReference>
<dbReference type="InterPro" id="IPR001254">
    <property type="entry name" value="Trypsin_dom"/>
</dbReference>
<dbReference type="InterPro" id="IPR018114">
    <property type="entry name" value="TRYPSIN_HIS"/>
</dbReference>
<sequence>MKLMLLLAFSVAIQLCEVDGRHIVNGNQAKDCEIPSIVFVYTTKKSGNFACAGVIVDKKHVITAAHCVSSGVSAVHVLFGSNHLQKMTRAQRNVSYTRHMRYEKTTTTVYNDVAVLTLKDPIQFNKCISPIPLATTEADMSNRCIIAGWGRTGQNDSYSKYLLRARVPVMDSKECKKHASELQPQHICVGEAISMGTTTCTGDSGGPLMCRRKSDNVWVLRGIVSYGWTCTEGLAVFARISYFKKWLDSHLQNK</sequence>
<dbReference type="PROSITE" id="PS00134">
    <property type="entry name" value="TRYPSIN_HIS"/>
    <property type="match status" value="1"/>
</dbReference>
<name>R4FI31_9MOLL</name>
<evidence type="ECO:0000256" key="3">
    <source>
        <dbReference type="RuleBase" id="RU363034"/>
    </source>
</evidence>
<dbReference type="PANTHER" id="PTHR24256">
    <property type="entry name" value="TRYPTASE-RELATED"/>
    <property type="match status" value="1"/>
</dbReference>
<dbReference type="GO" id="GO:0004252">
    <property type="term" value="F:serine-type endopeptidase activity"/>
    <property type="evidence" value="ECO:0007669"/>
    <property type="project" value="InterPro"/>
</dbReference>
<keyword evidence="1" id="KW-1015">Disulfide bond</keyword>
<dbReference type="PROSITE" id="PS50240">
    <property type="entry name" value="TRYPSIN_DOM"/>
    <property type="match status" value="1"/>
</dbReference>
<dbReference type="PROSITE" id="PS00135">
    <property type="entry name" value="TRYPSIN_SER"/>
    <property type="match status" value="1"/>
</dbReference>
<dbReference type="FunFam" id="2.40.10.10:FF:000068">
    <property type="entry name" value="transmembrane protease serine 2"/>
    <property type="match status" value="1"/>
</dbReference>
<feature type="domain" description="Peptidase S1" evidence="5">
    <location>
        <begin position="23"/>
        <end position="252"/>
    </location>
</feature>
<dbReference type="PRINTS" id="PR00722">
    <property type="entry name" value="CHYMOTRYPSIN"/>
</dbReference>
<dbReference type="InterPro" id="IPR001314">
    <property type="entry name" value="Peptidase_S1A"/>
</dbReference>
<evidence type="ECO:0000256" key="4">
    <source>
        <dbReference type="SAM" id="SignalP"/>
    </source>
</evidence>
<dbReference type="CDD" id="cd00190">
    <property type="entry name" value="Tryp_SPc"/>
    <property type="match status" value="1"/>
</dbReference>
<dbReference type="EMBL" id="GAGN01000011">
    <property type="protein sequence ID" value="JAA74597.1"/>
    <property type="molecule type" value="mRNA"/>
</dbReference>
<dbReference type="InterPro" id="IPR051487">
    <property type="entry name" value="Ser/Thr_Proteases_Immune/Dev"/>
</dbReference>
<dbReference type="AlphaFoldDB" id="R4FI31"/>
<dbReference type="SMART" id="SM00020">
    <property type="entry name" value="Tryp_SPc"/>
    <property type="match status" value="1"/>
</dbReference>
<dbReference type="InterPro" id="IPR043504">
    <property type="entry name" value="Peptidase_S1_PA_chymotrypsin"/>
</dbReference>
<keyword evidence="3" id="KW-0720">Serine protease</keyword>
<evidence type="ECO:0000313" key="6">
    <source>
        <dbReference type="EMBL" id="JAA74597.1"/>
    </source>
</evidence>
<evidence type="ECO:0000256" key="1">
    <source>
        <dbReference type="ARBA" id="ARBA00023157"/>
    </source>
</evidence>
<proteinExistence type="evidence at transcript level"/>
<accession>R4FI31</accession>
<evidence type="ECO:0000256" key="2">
    <source>
        <dbReference type="ARBA" id="ARBA00024195"/>
    </source>
</evidence>
<evidence type="ECO:0000259" key="5">
    <source>
        <dbReference type="PROSITE" id="PS50240"/>
    </source>
</evidence>
<feature type="chain" id="PRO_5004371882" evidence="4">
    <location>
        <begin position="21"/>
        <end position="254"/>
    </location>
</feature>
<protein>
    <submittedName>
        <fullName evidence="6">SP1-SepT-2</fullName>
    </submittedName>
</protein>